<dbReference type="FunFam" id="3.80.10.10:FF:000213">
    <property type="entry name" value="Tyrosine-sulfated glycopeptide receptor 1"/>
    <property type="match status" value="1"/>
</dbReference>
<sequence length="1149" mass="124357">MSPFGPPTLLVMLLLSLVSLAASCNEQERSSLLQFFSELSRDDGLRSLWGNASYCCKWEGVACSSDGTTITDVSLSSRSLQGPISPSLGNLTGLLRLNLSNNMLYGGLPLELLSSSSILVLDVSFNQLDGDMGDLAPRRQPLQVLNISSNLFTGQFTSTTWRGMVNLVTLNASNNSFTGKMPAHLCNISPSLAVLEVSYNQLSSTVPKALGNCSALRVLSAGHNYLTGSLPDELSGATSLEHLSLRNNELNGVLDGSPIMNLRNLATLDLGGNNLTGNIPDSIAQLKKLEELRLDHNSMSGELPSSLGSCTNLIVIDLKINNFNGELAKVNFSTLHNLEILDLLFNNFTGTIPESIYSCTNLIALRLSANSLLHGQLSPRIHSLRSLTFLSLAYNNLTNITNTVQILKSCKNLTALLIGSNFINETMPDDDSIDGFENLVALDIGGCQLSRKIPLWISKLANLQVLILHGNLLSGPIPTWINTLNYLSYLDISNNNLTGEIPTAIMLASDKTATHFNPRIFDLPVYDNNPSRQYRILVTVPKMLDLSSNKLTGVIPPQIGQVKSLVSLNISFNNLTGPIPPSFSNLANLQVLDLSNNNITGEVPDALENLHFLSKFNVSNNDLEGSIPTGGQFGTFQNSSFGGKPKLCGSILGRRCSSTELGPVPIVHGNPFGSKVIFAIAFGVFFGVGVLYDQMVNCLRSSTYVAFLPLDKLVVAGEERIGGMADPLGSLEKIVKLALRIKEAVDTVRQNKEECQQIRTRAVRVSSLLSRLPETGMTADPAMCDALEDLEDSLRRAHTLVAACQETTTVCLYCTAGGQARRLRRVQDDISQKVMLVVFATKIQTTIFLASIRTGDDPRLEQAMGDTIVMGAPTPMVVPCNLSADGASIMCRKKSQYRRTFQDANGSTEEEVEGNNIPTGSESPSDPCLFSRYGSRSARYGNGSGNMWIEKIPDRENTQNLKLYPYPRYLAAQSSANHRTGHPPPHAPSSQAQSSSAQHPTRHPLPPHALPAQDPPLHPSSQNVAEPPIWNELARATIRFAGRAVENSLFTPDSSPSFVQDATPHPLPAQVLSAQDLPLLLPPHVDSVSEGQPPNQPVVEEPEEELHQEPEDQQQGPDYAPEEATDPNEEGMEFMVCTCVGGGACPHLG</sequence>
<evidence type="ECO:0000259" key="14">
    <source>
        <dbReference type="Pfam" id="PF08263"/>
    </source>
</evidence>
<comment type="similarity">
    <text evidence="2">Belongs to the RLP family.</text>
</comment>
<dbReference type="InterPro" id="IPR013210">
    <property type="entry name" value="LRR_N_plant-typ"/>
</dbReference>
<dbReference type="OrthoDB" id="676979at2759"/>
<evidence type="ECO:0000256" key="9">
    <source>
        <dbReference type="ARBA" id="ARBA00023136"/>
    </source>
</evidence>
<feature type="signal peptide" evidence="13">
    <location>
        <begin position="1"/>
        <end position="23"/>
    </location>
</feature>
<dbReference type="GO" id="GO:0007166">
    <property type="term" value="P:cell surface receptor signaling pathway"/>
    <property type="evidence" value="ECO:0007669"/>
    <property type="project" value="InterPro"/>
</dbReference>
<dbReference type="PROSITE" id="PS51450">
    <property type="entry name" value="LRR"/>
    <property type="match status" value="1"/>
</dbReference>
<dbReference type="GO" id="GO:0005886">
    <property type="term" value="C:plasma membrane"/>
    <property type="evidence" value="ECO:0007669"/>
    <property type="project" value="UniProtKB-SubCell"/>
</dbReference>
<keyword evidence="9" id="KW-0472">Membrane</keyword>
<dbReference type="AlphaFoldDB" id="A0A9W8CEY6"/>
<dbReference type="Gene3D" id="1.20.930.20">
    <property type="entry name" value="Adaptor protein Cbl, N-terminal domain"/>
    <property type="match status" value="1"/>
</dbReference>
<proteinExistence type="inferred from homology"/>
<accession>A0A9W8CEY6</accession>
<protein>
    <recommendedName>
        <fullName evidence="18">Leucine-rich repeat-containing N-terminal plant-type domain-containing protein</fullName>
    </recommendedName>
</protein>
<comment type="caution">
    <text evidence="16">The sequence shown here is derived from an EMBL/GenBank/DDBJ whole genome shotgun (WGS) entry which is preliminary data.</text>
</comment>
<dbReference type="InterPro" id="IPR001611">
    <property type="entry name" value="Leu-rich_rpt"/>
</dbReference>
<evidence type="ECO:0000256" key="12">
    <source>
        <dbReference type="SAM" id="MobiDB-lite"/>
    </source>
</evidence>
<dbReference type="SUPFAM" id="SSF52047">
    <property type="entry name" value="RNI-like"/>
    <property type="match status" value="1"/>
</dbReference>
<dbReference type="Pfam" id="PF08263">
    <property type="entry name" value="LRRNT_2"/>
    <property type="match status" value="1"/>
</dbReference>
<feature type="region of interest" description="Disordered" evidence="12">
    <location>
        <begin position="975"/>
        <end position="1024"/>
    </location>
</feature>
<dbReference type="InterPro" id="IPR032675">
    <property type="entry name" value="LRR_dom_sf"/>
</dbReference>
<dbReference type="InterPro" id="IPR059179">
    <property type="entry name" value="MLKL-like_MCAfunc"/>
</dbReference>
<evidence type="ECO:0000256" key="10">
    <source>
        <dbReference type="ARBA" id="ARBA00023170"/>
    </source>
</evidence>
<dbReference type="InterPro" id="IPR003591">
    <property type="entry name" value="Leu-rich_rpt_typical-subtyp"/>
</dbReference>
<feature type="chain" id="PRO_5040815276" description="Leucine-rich repeat-containing N-terminal plant-type domain-containing protein" evidence="13">
    <location>
        <begin position="24"/>
        <end position="1149"/>
    </location>
</feature>
<organism evidence="16 17">
    <name type="scientific">Paspalum vaginatum</name>
    <name type="common">seashore paspalum</name>
    <dbReference type="NCBI Taxonomy" id="158149"/>
    <lineage>
        <taxon>Eukaryota</taxon>
        <taxon>Viridiplantae</taxon>
        <taxon>Streptophyta</taxon>
        <taxon>Embryophyta</taxon>
        <taxon>Tracheophyta</taxon>
        <taxon>Spermatophyta</taxon>
        <taxon>Magnoliopsida</taxon>
        <taxon>Liliopsida</taxon>
        <taxon>Poales</taxon>
        <taxon>Poaceae</taxon>
        <taxon>PACMAD clade</taxon>
        <taxon>Panicoideae</taxon>
        <taxon>Andropogonodae</taxon>
        <taxon>Paspaleae</taxon>
        <taxon>Paspalinae</taxon>
        <taxon>Paspalum</taxon>
    </lineage>
</organism>
<feature type="compositionally biased region" description="Pro residues" evidence="12">
    <location>
        <begin position="1003"/>
        <end position="1018"/>
    </location>
</feature>
<evidence type="ECO:0000256" key="8">
    <source>
        <dbReference type="ARBA" id="ARBA00022989"/>
    </source>
</evidence>
<dbReference type="PANTHER" id="PTHR48052">
    <property type="entry name" value="UNNAMED PRODUCT"/>
    <property type="match status" value="1"/>
</dbReference>
<feature type="compositionally biased region" description="Low complexity" evidence="12">
    <location>
        <begin position="988"/>
        <end position="999"/>
    </location>
</feature>
<keyword evidence="6 13" id="KW-0732">Signal</keyword>
<evidence type="ECO:0000313" key="16">
    <source>
        <dbReference type="EMBL" id="KAJ1256929.1"/>
    </source>
</evidence>
<evidence type="ECO:0000256" key="1">
    <source>
        <dbReference type="ARBA" id="ARBA00004251"/>
    </source>
</evidence>
<dbReference type="Pfam" id="PF19584">
    <property type="entry name" value="MCAfunc"/>
    <property type="match status" value="1"/>
</dbReference>
<evidence type="ECO:0000256" key="11">
    <source>
        <dbReference type="ARBA" id="ARBA00023180"/>
    </source>
</evidence>
<feature type="domain" description="Leucine-rich repeat-containing N-terminal plant-type" evidence="14">
    <location>
        <begin position="26"/>
        <end position="64"/>
    </location>
</feature>
<evidence type="ECO:0000256" key="6">
    <source>
        <dbReference type="ARBA" id="ARBA00022729"/>
    </source>
</evidence>
<keyword evidence="4" id="KW-0433">Leucine-rich repeat</keyword>
<dbReference type="FunFam" id="3.80.10.10:FF:000041">
    <property type="entry name" value="LRR receptor-like serine/threonine-protein kinase ERECTA"/>
    <property type="match status" value="1"/>
</dbReference>
<dbReference type="InterPro" id="IPR045766">
    <property type="entry name" value="MCAfunc"/>
</dbReference>
<evidence type="ECO:0000256" key="5">
    <source>
        <dbReference type="ARBA" id="ARBA00022692"/>
    </source>
</evidence>
<evidence type="ECO:0000256" key="3">
    <source>
        <dbReference type="ARBA" id="ARBA00022475"/>
    </source>
</evidence>
<keyword evidence="5" id="KW-0812">Transmembrane</keyword>
<reference evidence="16 17" key="1">
    <citation type="submission" date="2022-10" db="EMBL/GenBank/DDBJ databases">
        <title>WGS assembly of Paspalum vaginatum 540-79.</title>
        <authorList>
            <person name="Sun G."/>
            <person name="Wase N."/>
            <person name="Shu S."/>
            <person name="Jenkins J."/>
            <person name="Zhou B."/>
            <person name="Torres-Rodriguez J."/>
            <person name="Chen C."/>
            <person name="Sandor L."/>
            <person name="Plott C."/>
            <person name="Yoshinga Y."/>
            <person name="Daum C."/>
            <person name="Qi P."/>
            <person name="Barry K."/>
            <person name="Lipzen A."/>
            <person name="Berry L."/>
            <person name="Pedersen C."/>
            <person name="Gottilla T."/>
            <person name="Foltz A."/>
            <person name="Yu H."/>
            <person name="O'Malley R."/>
            <person name="Zhang C."/>
            <person name="Devos K."/>
            <person name="Sigmon B."/>
            <person name="Yu B."/>
            <person name="Obata T."/>
            <person name="Schmutz J."/>
            <person name="Schnable J."/>
        </authorList>
    </citation>
    <scope>NUCLEOTIDE SEQUENCE [LARGE SCALE GENOMIC DNA]</scope>
    <source>
        <strain evidence="17">cv. 540-79</strain>
    </source>
</reference>
<dbReference type="SMART" id="SM00369">
    <property type="entry name" value="LRR_TYP"/>
    <property type="match status" value="9"/>
</dbReference>
<dbReference type="Pfam" id="PF13855">
    <property type="entry name" value="LRR_8"/>
    <property type="match status" value="3"/>
</dbReference>
<evidence type="ECO:0000256" key="7">
    <source>
        <dbReference type="ARBA" id="ARBA00022737"/>
    </source>
</evidence>
<dbReference type="EMBL" id="MU629454">
    <property type="protein sequence ID" value="KAJ1256929.1"/>
    <property type="molecule type" value="Genomic_DNA"/>
</dbReference>
<evidence type="ECO:0000259" key="15">
    <source>
        <dbReference type="Pfam" id="PF19584"/>
    </source>
</evidence>
<keyword evidence="7" id="KW-0677">Repeat</keyword>
<dbReference type="Pfam" id="PF00560">
    <property type="entry name" value="LRR_1"/>
    <property type="match status" value="5"/>
</dbReference>
<dbReference type="PANTHER" id="PTHR48052:SF81">
    <property type="entry name" value="LEUCINE-RICH REPEAT-CONTAINING N-TERMINAL PLANT-TYPE DOMAIN-CONTAINING PROTEIN"/>
    <property type="match status" value="1"/>
</dbReference>
<keyword evidence="8" id="KW-1133">Transmembrane helix</keyword>
<dbReference type="PRINTS" id="PR00019">
    <property type="entry name" value="LEURICHRPT"/>
</dbReference>
<evidence type="ECO:0000256" key="13">
    <source>
        <dbReference type="SAM" id="SignalP"/>
    </source>
</evidence>
<keyword evidence="3" id="KW-1003">Cell membrane</keyword>
<dbReference type="CDD" id="cd21037">
    <property type="entry name" value="MLKL_NTD"/>
    <property type="match status" value="1"/>
</dbReference>
<dbReference type="Gene3D" id="3.80.10.10">
    <property type="entry name" value="Ribonuclease Inhibitor"/>
    <property type="match status" value="4"/>
</dbReference>
<gene>
    <name evidence="16" type="ORF">BS78_K259100</name>
</gene>
<feature type="compositionally biased region" description="Low complexity" evidence="12">
    <location>
        <begin position="1090"/>
        <end position="1099"/>
    </location>
</feature>
<dbReference type="SUPFAM" id="SSF52058">
    <property type="entry name" value="L domain-like"/>
    <property type="match status" value="1"/>
</dbReference>
<evidence type="ECO:0000256" key="4">
    <source>
        <dbReference type="ARBA" id="ARBA00022614"/>
    </source>
</evidence>
<feature type="compositionally biased region" description="Acidic residues" evidence="12">
    <location>
        <begin position="1120"/>
        <end position="1130"/>
    </location>
</feature>
<dbReference type="Proteomes" id="UP001164776">
    <property type="component" value="Unassembled WGS sequence"/>
</dbReference>
<dbReference type="FunFam" id="3.80.10.10:FF:000403">
    <property type="entry name" value="Receptor-like protein 2"/>
    <property type="match status" value="1"/>
</dbReference>
<evidence type="ECO:0000256" key="2">
    <source>
        <dbReference type="ARBA" id="ARBA00009592"/>
    </source>
</evidence>
<feature type="region of interest" description="Disordered" evidence="12">
    <location>
        <begin position="901"/>
        <end position="930"/>
    </location>
</feature>
<evidence type="ECO:0008006" key="18">
    <source>
        <dbReference type="Google" id="ProtNLM"/>
    </source>
</evidence>
<dbReference type="FunFam" id="3.80.10.10:FF:000530">
    <property type="entry name" value="Receptor-like protein 2"/>
    <property type="match status" value="1"/>
</dbReference>
<evidence type="ECO:0000313" key="17">
    <source>
        <dbReference type="Proteomes" id="UP001164776"/>
    </source>
</evidence>
<keyword evidence="10" id="KW-0675">Receptor</keyword>
<comment type="subcellular location">
    <subcellularLocation>
        <location evidence="1">Cell membrane</location>
        <topology evidence="1">Single-pass type I membrane protein</topology>
    </subcellularLocation>
</comment>
<name>A0A9W8CEY6_9POAL</name>
<keyword evidence="17" id="KW-1185">Reference proteome</keyword>
<feature type="domain" description="MCAfunc" evidence="15">
    <location>
        <begin position="741"/>
        <end position="841"/>
    </location>
</feature>
<keyword evidence="11" id="KW-0325">Glycoprotein</keyword>
<dbReference type="InterPro" id="IPR036537">
    <property type="entry name" value="Adaptor_Cbl_N_dom_sf"/>
</dbReference>
<feature type="region of interest" description="Disordered" evidence="12">
    <location>
        <begin position="1081"/>
        <end position="1130"/>
    </location>
</feature>